<dbReference type="Proteomes" id="UP000231501">
    <property type="component" value="Unassembled WGS sequence"/>
</dbReference>
<gene>
    <name evidence="6" type="ORF">CS062_18050</name>
</gene>
<evidence type="ECO:0000259" key="5">
    <source>
        <dbReference type="Pfam" id="PF13657"/>
    </source>
</evidence>
<evidence type="ECO:0000313" key="6">
    <source>
        <dbReference type="EMBL" id="PIM51793.1"/>
    </source>
</evidence>
<evidence type="ECO:0000259" key="4">
    <source>
        <dbReference type="Pfam" id="PF07804"/>
    </source>
</evidence>
<comment type="caution">
    <text evidence="6">The sequence shown here is derived from an EMBL/GenBank/DDBJ whole genome shotgun (WGS) entry which is preliminary data.</text>
</comment>
<name>A0A2G9C5U1_9BURK</name>
<dbReference type="AlphaFoldDB" id="A0A2G9C5U1"/>
<proteinExistence type="inferred from homology"/>
<protein>
    <submittedName>
        <fullName evidence="6">Phosphatidylinositol kinase</fullName>
    </submittedName>
</protein>
<dbReference type="PANTHER" id="PTHR37419">
    <property type="entry name" value="SERINE/THREONINE-PROTEIN KINASE TOXIN HIPA"/>
    <property type="match status" value="1"/>
</dbReference>
<organism evidence="6 7">
    <name type="scientific">Roseateles chitinivorans</name>
    <dbReference type="NCBI Taxonomy" id="2917965"/>
    <lineage>
        <taxon>Bacteria</taxon>
        <taxon>Pseudomonadati</taxon>
        <taxon>Pseudomonadota</taxon>
        <taxon>Betaproteobacteria</taxon>
        <taxon>Burkholderiales</taxon>
        <taxon>Sphaerotilaceae</taxon>
        <taxon>Roseateles</taxon>
    </lineage>
</organism>
<keyword evidence="3 6" id="KW-0418">Kinase</keyword>
<dbReference type="OrthoDB" id="9805913at2"/>
<dbReference type="RefSeq" id="WP_099862986.1">
    <property type="nucleotide sequence ID" value="NZ_PEOG01000053.1"/>
</dbReference>
<sequence>MNVKALAIHLGELRLGVLFQYALPGASVTNRFVADEDLVARAGAAMPTLSLSMRAATPQAQAAVWRDIRSASFNGRHSAKNGWLLPAFFQNLLPEGVFRDHVAALRHCAPNDHFEMLAACGKDLPGNVHALPVELSRDELARYVTQGQDALEMSVTADPLEEGVSLSGVQPKLGVIRDGDRYVGRTKDHDTHIIAKLPVVGQPLLPEVEDLTLRLARAAGVDTCEATLEPLERLGLPHGYDLGDATGQTRFLAVTRFDRSPAGRLHVEDFAQILGRMPEDKYGGGPDGRPVTYLDIAAVLMAEPSMGQPAVHELLRRLVVNEMVGNADMHLKNIGVRYLDGLTPTLSPAYDLVAYAVYHRLRGHALLILPPEYLPRRARTAGDAATAPQSISPALLQAFCDRLRIPVKPAEQAISRCVKAAFTHWPEMIEASSLTAQQKQRLLAHFQAHELVASLARRAARATGRSDGEAAAR</sequence>
<dbReference type="InterPro" id="IPR017508">
    <property type="entry name" value="HipA_N1"/>
</dbReference>
<dbReference type="Pfam" id="PF07804">
    <property type="entry name" value="HipA_C"/>
    <property type="match status" value="1"/>
</dbReference>
<evidence type="ECO:0000256" key="3">
    <source>
        <dbReference type="ARBA" id="ARBA00022777"/>
    </source>
</evidence>
<dbReference type="InterPro" id="IPR052028">
    <property type="entry name" value="HipA_Ser/Thr_kinase"/>
</dbReference>
<dbReference type="GO" id="GO:0005829">
    <property type="term" value="C:cytosol"/>
    <property type="evidence" value="ECO:0007669"/>
    <property type="project" value="TreeGrafter"/>
</dbReference>
<dbReference type="Pfam" id="PF13657">
    <property type="entry name" value="Couple_hipA"/>
    <property type="match status" value="1"/>
</dbReference>
<evidence type="ECO:0000256" key="2">
    <source>
        <dbReference type="ARBA" id="ARBA00022679"/>
    </source>
</evidence>
<keyword evidence="2" id="KW-0808">Transferase</keyword>
<reference evidence="6 7" key="1">
    <citation type="submission" date="2017-11" db="EMBL/GenBank/DDBJ databases">
        <title>Draft genome sequence of Mitsuaria sp. HWN-4.</title>
        <authorList>
            <person name="Gundlapally S.R."/>
        </authorList>
    </citation>
    <scope>NUCLEOTIDE SEQUENCE [LARGE SCALE GENOMIC DNA]</scope>
    <source>
        <strain evidence="6 7">HWN-4</strain>
    </source>
</reference>
<dbReference type="GO" id="GO:0004674">
    <property type="term" value="F:protein serine/threonine kinase activity"/>
    <property type="evidence" value="ECO:0007669"/>
    <property type="project" value="TreeGrafter"/>
</dbReference>
<dbReference type="NCBIfam" id="TIGR03071">
    <property type="entry name" value="couple_hipA"/>
    <property type="match status" value="1"/>
</dbReference>
<keyword evidence="7" id="KW-1185">Reference proteome</keyword>
<dbReference type="InterPro" id="IPR012893">
    <property type="entry name" value="HipA-like_C"/>
</dbReference>
<feature type="domain" description="HipA N-terminal subdomain 1" evidence="5">
    <location>
        <begin position="7"/>
        <end position="130"/>
    </location>
</feature>
<evidence type="ECO:0000256" key="1">
    <source>
        <dbReference type="ARBA" id="ARBA00010164"/>
    </source>
</evidence>
<dbReference type="EMBL" id="PEOG01000053">
    <property type="protein sequence ID" value="PIM51793.1"/>
    <property type="molecule type" value="Genomic_DNA"/>
</dbReference>
<comment type="similarity">
    <text evidence="1">Belongs to the HipA Ser/Thr kinase family.</text>
</comment>
<feature type="domain" description="HipA-like C-terminal" evidence="4">
    <location>
        <begin position="164"/>
        <end position="425"/>
    </location>
</feature>
<accession>A0A2G9C5U1</accession>
<dbReference type="PANTHER" id="PTHR37419:SF1">
    <property type="entry name" value="SERINE_THREONINE-PROTEIN KINASE TOXIN HIPA"/>
    <property type="match status" value="1"/>
</dbReference>
<evidence type="ECO:0000313" key="7">
    <source>
        <dbReference type="Proteomes" id="UP000231501"/>
    </source>
</evidence>